<dbReference type="PIRSF" id="PIRSF008502">
    <property type="entry name" value="UCP008502"/>
    <property type="match status" value="1"/>
</dbReference>
<name>A0A4R7ZT25_9FIRM</name>
<dbReference type="Gene3D" id="3.30.70.1280">
    <property type="entry name" value="SP0830-like domains"/>
    <property type="match status" value="1"/>
</dbReference>
<evidence type="ECO:0000313" key="1">
    <source>
        <dbReference type="EMBL" id="TDW20972.1"/>
    </source>
</evidence>
<dbReference type="AlphaFoldDB" id="A0A4R7ZT25"/>
<dbReference type="SUPFAM" id="SSF160379">
    <property type="entry name" value="SP0830-like"/>
    <property type="match status" value="1"/>
</dbReference>
<proteinExistence type="predicted"/>
<dbReference type="EMBL" id="SODD01000009">
    <property type="protein sequence ID" value="TDW20972.1"/>
    <property type="molecule type" value="Genomic_DNA"/>
</dbReference>
<sequence>MKRYVALLRGINVGGRNKISMKDLTQYMQELGFIDVCTYLNSGNVIFSTEETDHLAMQEAISISIKDHLALEIPVLVIALEDLENKLQHAPEWWGNDDKSIYDNLICLFPDISYDFFYQEVGDPNDAIEKVEHYDQVVFWSFSRKEYNKSTWWKKTASSEIASKITIRTANTIRNILKK</sequence>
<comment type="caution">
    <text evidence="1">The sequence shown here is derived from an EMBL/GenBank/DDBJ whole genome shotgun (WGS) entry which is preliminary data.</text>
</comment>
<accession>A0A4R7ZT25</accession>
<gene>
    <name evidence="1" type="ORF">EDD63_1097</name>
</gene>
<keyword evidence="2" id="KW-1185">Reference proteome</keyword>
<organism evidence="1 2">
    <name type="scientific">Breznakia blatticola</name>
    <dbReference type="NCBI Taxonomy" id="1754012"/>
    <lineage>
        <taxon>Bacteria</taxon>
        <taxon>Bacillati</taxon>
        <taxon>Bacillota</taxon>
        <taxon>Erysipelotrichia</taxon>
        <taxon>Erysipelotrichales</taxon>
        <taxon>Erysipelotrichaceae</taxon>
        <taxon>Breznakia</taxon>
    </lineage>
</organism>
<dbReference type="PANTHER" id="PTHR36439:SF1">
    <property type="entry name" value="DUF1697 DOMAIN-CONTAINING PROTEIN"/>
    <property type="match status" value="1"/>
</dbReference>
<dbReference type="InterPro" id="IPR012545">
    <property type="entry name" value="DUF1697"/>
</dbReference>
<dbReference type="RefSeq" id="WP_134168714.1">
    <property type="nucleotide sequence ID" value="NZ_SODD01000009.1"/>
</dbReference>
<evidence type="ECO:0000313" key="2">
    <source>
        <dbReference type="Proteomes" id="UP000294743"/>
    </source>
</evidence>
<dbReference type="OrthoDB" id="9806494at2"/>
<dbReference type="Proteomes" id="UP000294743">
    <property type="component" value="Unassembled WGS sequence"/>
</dbReference>
<reference evidence="1 2" key="1">
    <citation type="submission" date="2019-03" db="EMBL/GenBank/DDBJ databases">
        <title>Genomic Encyclopedia of Type Strains, Phase IV (KMG-IV): sequencing the most valuable type-strain genomes for metagenomic binning, comparative biology and taxonomic classification.</title>
        <authorList>
            <person name="Goeker M."/>
        </authorList>
    </citation>
    <scope>NUCLEOTIDE SEQUENCE [LARGE SCALE GENOMIC DNA]</scope>
    <source>
        <strain evidence="1 2">DSM 28867</strain>
    </source>
</reference>
<dbReference type="Pfam" id="PF08002">
    <property type="entry name" value="DUF1697"/>
    <property type="match status" value="1"/>
</dbReference>
<protein>
    <submittedName>
        <fullName evidence="1">Uncharacterized protein (DUF1697 family)</fullName>
    </submittedName>
</protein>
<dbReference type="PANTHER" id="PTHR36439">
    <property type="entry name" value="BLL4334 PROTEIN"/>
    <property type="match status" value="1"/>
</dbReference>
<dbReference type="Gene3D" id="3.30.70.1260">
    <property type="entry name" value="bacterial protein sp0830 like"/>
    <property type="match status" value="1"/>
</dbReference>